<comment type="caution">
    <text evidence="2">The sequence shown here is derived from an EMBL/GenBank/DDBJ whole genome shotgun (WGS) entry which is preliminary data.</text>
</comment>
<dbReference type="Proteomes" id="UP000019249">
    <property type="component" value="Unassembled WGS sequence"/>
</dbReference>
<dbReference type="PROSITE" id="PS51257">
    <property type="entry name" value="PROKAR_LIPOPROTEIN"/>
    <property type="match status" value="1"/>
</dbReference>
<name>A0ABP3AYM5_9LIST</name>
<gene>
    <name evidence="2" type="ORF">MFLO_07117</name>
</gene>
<accession>A0ABP3AYM5</accession>
<feature type="chain" id="PRO_5047200403" evidence="1">
    <location>
        <begin position="29"/>
        <end position="225"/>
    </location>
</feature>
<organism evidence="2 3">
    <name type="scientific">Listeria floridensis FSL S10-1187</name>
    <dbReference type="NCBI Taxonomy" id="1265817"/>
    <lineage>
        <taxon>Bacteria</taxon>
        <taxon>Bacillati</taxon>
        <taxon>Bacillota</taxon>
        <taxon>Bacilli</taxon>
        <taxon>Bacillales</taxon>
        <taxon>Listeriaceae</taxon>
        <taxon>Listeria</taxon>
    </lineage>
</organism>
<evidence type="ECO:0000313" key="3">
    <source>
        <dbReference type="Proteomes" id="UP000019249"/>
    </source>
</evidence>
<protein>
    <submittedName>
        <fullName evidence="2">Uncharacterized protein</fullName>
    </submittedName>
</protein>
<feature type="signal peptide" evidence="1">
    <location>
        <begin position="1"/>
        <end position="28"/>
    </location>
</feature>
<reference evidence="2 3" key="1">
    <citation type="journal article" date="2014" name="Int. J. Syst. Evol. Microbiol.">
        <title>Listeria floridensis sp. nov., Listeria aquatica sp. nov., Listeria cornellensis sp. nov., Listeria riparia sp. nov. and Listeria grandensis sp. nov., from agricultural and natural environments.</title>
        <authorList>
            <person name="den Bakker H.C."/>
            <person name="Warchocki S."/>
            <person name="Wright E.M."/>
            <person name="Allred A.F."/>
            <person name="Ahlstrom C."/>
            <person name="Manuel C.S."/>
            <person name="Stasiewicz M.J."/>
            <person name="Burrell A."/>
            <person name="Roof S."/>
            <person name="Strawn L."/>
            <person name="Fortes E.D."/>
            <person name="Nightingale K.K."/>
            <person name="Kephart D."/>
            <person name="Wiedmann M."/>
        </authorList>
    </citation>
    <scope>NUCLEOTIDE SEQUENCE [LARGE SCALE GENOMIC DNA]</scope>
    <source>
        <strain evidence="2 3">FSL S10-1187</strain>
    </source>
</reference>
<dbReference type="EMBL" id="AODF01000012">
    <property type="protein sequence ID" value="EUJ32296.1"/>
    <property type="molecule type" value="Genomic_DNA"/>
</dbReference>
<sequence length="225" mass="25431">MIRKRIFVGLTTVVLGCSLVSPATLAYADDVVPVKGVQHAQERTLIVTAHGILSGSIVPYYDKEEIPGLETGFIDLHYHSHDTGFVDGDNSYITIELPQEFAPIAKQASFKENISGRVQRKGLTGEKWFEYSQDDIIVNGTQISFKTPRELWFIHGEVNADISINYGNIQKQYPIRLVRDSSSSEGYQFNVALRRSMAPWDPIQYPIIGDNSDHWQSNYLSAYWD</sequence>
<keyword evidence="1" id="KW-0732">Signal</keyword>
<proteinExistence type="predicted"/>
<keyword evidence="3" id="KW-1185">Reference proteome</keyword>
<dbReference type="RefSeq" id="WP_036097112.1">
    <property type="nucleotide sequence ID" value="NZ_AODF01000012.1"/>
</dbReference>
<evidence type="ECO:0000256" key="1">
    <source>
        <dbReference type="SAM" id="SignalP"/>
    </source>
</evidence>
<evidence type="ECO:0000313" key="2">
    <source>
        <dbReference type="EMBL" id="EUJ32296.1"/>
    </source>
</evidence>